<evidence type="ECO:0000313" key="2">
    <source>
        <dbReference type="Proteomes" id="UP000184196"/>
    </source>
</evidence>
<dbReference type="AlphaFoldDB" id="A0A1M5B857"/>
<sequence>MREWIQHLVTKYLEEPFCQVELARAEMLKNEQPGPKLRLVRGQQKKCYPRSLSGESHSVSLNG</sequence>
<dbReference type="RefSeq" id="WP_073166019.1">
    <property type="nucleotide sequence ID" value="NZ_FQUW01000026.1"/>
</dbReference>
<keyword evidence="2" id="KW-1185">Reference proteome</keyword>
<name>A0A1M5B857_9FIRM</name>
<accession>A0A1M5B857</accession>
<organism evidence="1 2">
    <name type="scientific">Desulfofundulus australicus DSM 11792</name>
    <dbReference type="NCBI Taxonomy" id="1121425"/>
    <lineage>
        <taxon>Bacteria</taxon>
        <taxon>Bacillati</taxon>
        <taxon>Bacillota</taxon>
        <taxon>Clostridia</taxon>
        <taxon>Eubacteriales</taxon>
        <taxon>Peptococcaceae</taxon>
        <taxon>Desulfofundulus</taxon>
    </lineage>
</organism>
<dbReference type="Proteomes" id="UP000184196">
    <property type="component" value="Unassembled WGS sequence"/>
</dbReference>
<dbReference type="EMBL" id="FQUW01000026">
    <property type="protein sequence ID" value="SHF38586.1"/>
    <property type="molecule type" value="Genomic_DNA"/>
</dbReference>
<reference evidence="2" key="1">
    <citation type="submission" date="2016-11" db="EMBL/GenBank/DDBJ databases">
        <authorList>
            <person name="Varghese N."/>
            <person name="Submissions S."/>
        </authorList>
    </citation>
    <scope>NUCLEOTIDE SEQUENCE [LARGE SCALE GENOMIC DNA]</scope>
    <source>
        <strain evidence="2">DSM 11792</strain>
    </source>
</reference>
<protein>
    <submittedName>
        <fullName evidence="1">Uncharacterized protein</fullName>
    </submittedName>
</protein>
<dbReference type="OrthoDB" id="1809311at2"/>
<gene>
    <name evidence="1" type="ORF">SAMN02745218_02119</name>
</gene>
<evidence type="ECO:0000313" key="1">
    <source>
        <dbReference type="EMBL" id="SHF38586.1"/>
    </source>
</evidence>
<proteinExistence type="predicted"/>